<dbReference type="RefSeq" id="WP_098141432.1">
    <property type="nucleotide sequence ID" value="NZ_CBCSJA010000011.1"/>
</dbReference>
<dbReference type="InterPro" id="IPR001932">
    <property type="entry name" value="PPM-type_phosphatase-like_dom"/>
</dbReference>
<proteinExistence type="predicted"/>
<dbReference type="EMBL" id="FZTC01000053">
    <property type="protein sequence ID" value="SNU38305.1"/>
    <property type="molecule type" value="Genomic_DNA"/>
</dbReference>
<dbReference type="Pfam" id="PF13672">
    <property type="entry name" value="PP2C_2"/>
    <property type="match status" value="1"/>
</dbReference>
<dbReference type="SUPFAM" id="SSF81606">
    <property type="entry name" value="PP2C-like"/>
    <property type="match status" value="1"/>
</dbReference>
<name>A0A285BBP3_9ENTR</name>
<evidence type="ECO:0000313" key="3">
    <source>
        <dbReference type="Proteomes" id="UP000220639"/>
    </source>
</evidence>
<organism evidence="2 3">
    <name type="scientific">Klebsiella grimontii</name>
    <dbReference type="NCBI Taxonomy" id="2058152"/>
    <lineage>
        <taxon>Bacteria</taxon>
        <taxon>Pseudomonadati</taxon>
        <taxon>Pseudomonadota</taxon>
        <taxon>Gammaproteobacteria</taxon>
        <taxon>Enterobacterales</taxon>
        <taxon>Enterobacteriaceae</taxon>
        <taxon>Klebsiella/Raoultella group</taxon>
        <taxon>Klebsiella</taxon>
    </lineage>
</organism>
<dbReference type="Gene3D" id="3.60.40.10">
    <property type="entry name" value="PPM-type phosphatase domain"/>
    <property type="match status" value="1"/>
</dbReference>
<reference evidence="3" key="1">
    <citation type="submission" date="2017-08" db="EMBL/GenBank/DDBJ databases">
        <authorList>
            <person name="Brisse S."/>
        </authorList>
    </citation>
    <scope>NUCLEOTIDE SEQUENCE [LARGE SCALE GENOMIC DNA]</scope>
    <source>
        <strain evidence="3">06D021</strain>
    </source>
</reference>
<dbReference type="InterPro" id="IPR036457">
    <property type="entry name" value="PPM-type-like_dom_sf"/>
</dbReference>
<feature type="domain" description="PPM-type phosphatase" evidence="1">
    <location>
        <begin position="11"/>
        <end position="216"/>
    </location>
</feature>
<protein>
    <recommendedName>
        <fullName evidence="1">PPM-type phosphatase domain-containing protein</fullName>
    </recommendedName>
</protein>
<dbReference type="Proteomes" id="UP000220639">
    <property type="component" value="Unassembled WGS sequence"/>
</dbReference>
<accession>A0A285BBP3</accession>
<evidence type="ECO:0000313" key="2">
    <source>
        <dbReference type="EMBL" id="SNU38305.1"/>
    </source>
</evidence>
<evidence type="ECO:0000259" key="1">
    <source>
        <dbReference type="Pfam" id="PF13672"/>
    </source>
</evidence>
<dbReference type="AlphaFoldDB" id="A0A285BBP3"/>
<gene>
    <name evidence="2" type="ORF">KOSB73_80072</name>
</gene>
<sequence length="241" mass="26340">MNWRVYASSVIGSSHRQNNLPCQDAFCYRNLGDRLVAAVCDGAGSAAYSEQGAVLVARELAERLAKFTAAPDEQQLATLIASVREVVLLAAQERGLSAGDFACTVVAAWLGETASVVLHIGDGVAELSIDAEQHFSLPENGEYANQTWFLTSHDWREHLRIRQFAGRATQLVMMSDGVQPFALNQRGDALFSPFMDPVLRYLLQVSEVEGSEAIRATLDDPRTWAITGDDKTLLVALRNEA</sequence>